<keyword evidence="1" id="KW-1133">Transmembrane helix</keyword>
<feature type="transmembrane region" description="Helical" evidence="1">
    <location>
        <begin position="90"/>
        <end position="109"/>
    </location>
</feature>
<evidence type="ECO:0000256" key="1">
    <source>
        <dbReference type="SAM" id="Phobius"/>
    </source>
</evidence>
<comment type="caution">
    <text evidence="2">The sequence shown here is derived from an EMBL/GenBank/DDBJ whole genome shotgun (WGS) entry which is preliminary data.</text>
</comment>
<dbReference type="EMBL" id="BARW01024586">
    <property type="protein sequence ID" value="GAI93611.1"/>
    <property type="molecule type" value="Genomic_DNA"/>
</dbReference>
<sequence>SEEYLEKIFDISFNMSKDFQIVKLLNHYFPNEEQDFTDKIEKFFKEVKFKNPRHLKKVLNKYTIISDFKKDSPENEISKLIPNIRINGKGYFLSTIFVLYIIILFEFYFEKFEEIKNYDGKFANYSQFLVSNDGNQEWTLDNKINIVKGKCGKGNYKTITKFSPMRAIFSSKLEDEMVPDLLFRLLNLFTPKTNRNITLKTSLHEQEHKLQDILDYLEQFESKENSFPIEF</sequence>
<keyword evidence="1" id="KW-0472">Membrane</keyword>
<feature type="non-terminal residue" evidence="2">
    <location>
        <position position="1"/>
    </location>
</feature>
<evidence type="ECO:0000313" key="2">
    <source>
        <dbReference type="EMBL" id="GAI93611.1"/>
    </source>
</evidence>
<gene>
    <name evidence="2" type="ORF">S12H4_40502</name>
</gene>
<dbReference type="AlphaFoldDB" id="X1TQH5"/>
<name>X1TQH5_9ZZZZ</name>
<accession>X1TQH5</accession>
<proteinExistence type="predicted"/>
<keyword evidence="1" id="KW-0812">Transmembrane</keyword>
<protein>
    <submittedName>
        <fullName evidence="2">Uncharacterized protein</fullName>
    </submittedName>
</protein>
<reference evidence="2" key="1">
    <citation type="journal article" date="2014" name="Front. Microbiol.">
        <title>High frequency of phylogenetically diverse reductive dehalogenase-homologous genes in deep subseafloor sedimentary metagenomes.</title>
        <authorList>
            <person name="Kawai M."/>
            <person name="Futagami T."/>
            <person name="Toyoda A."/>
            <person name="Takaki Y."/>
            <person name="Nishi S."/>
            <person name="Hori S."/>
            <person name="Arai W."/>
            <person name="Tsubouchi T."/>
            <person name="Morono Y."/>
            <person name="Uchiyama I."/>
            <person name="Ito T."/>
            <person name="Fujiyama A."/>
            <person name="Inagaki F."/>
            <person name="Takami H."/>
        </authorList>
    </citation>
    <scope>NUCLEOTIDE SEQUENCE</scope>
    <source>
        <strain evidence="2">Expedition CK06-06</strain>
    </source>
</reference>
<organism evidence="2">
    <name type="scientific">marine sediment metagenome</name>
    <dbReference type="NCBI Taxonomy" id="412755"/>
    <lineage>
        <taxon>unclassified sequences</taxon>
        <taxon>metagenomes</taxon>
        <taxon>ecological metagenomes</taxon>
    </lineage>
</organism>